<dbReference type="EMBL" id="CAJGYM010000028">
    <property type="protein sequence ID" value="CAD6192578.1"/>
    <property type="molecule type" value="Genomic_DNA"/>
</dbReference>
<sequence>MCSAVQLIDSRTLVTRNGRAPDVSGRFKGSLKSVKATKVVTRNAPTRPFRVPFALPRLETVQTIKTGRRFPFLDEKEKTSQIAALTSQTDSLRMKNRTPTCYNGKASVEMVQIWQMEPYPCGDPRLPHHVFPPKMITPDELSKRTGTLYWKLDTLDQIALAKRLTTLKLERNFKREDIFTLDAETTANFDDKLEELFEESSTPVEQARMIIEGCAYYDVEDKNGDWVRIFCEYGDLILIPAHTNFRFTTTPRNFVKMRRFYKDETN</sequence>
<dbReference type="GO" id="GO:0006555">
    <property type="term" value="P:methionine metabolic process"/>
    <property type="evidence" value="ECO:0007669"/>
    <property type="project" value="TreeGrafter"/>
</dbReference>
<dbReference type="PANTHER" id="PTHR23418:SF1">
    <property type="entry name" value="INACTIVE ACIREDUCTONE DIOXYGENASE 2-RELATED"/>
    <property type="match status" value="1"/>
</dbReference>
<gene>
    <name evidence="3" type="ORF">CAUJ_LOCUS8497</name>
</gene>
<dbReference type="InterPro" id="IPR011051">
    <property type="entry name" value="RmlC_Cupin_sf"/>
</dbReference>
<proteinExistence type="predicted"/>
<dbReference type="InterPro" id="IPR014710">
    <property type="entry name" value="RmlC-like_jellyroll"/>
</dbReference>
<dbReference type="Gene3D" id="2.60.120.10">
    <property type="entry name" value="Jelly Rolls"/>
    <property type="match status" value="1"/>
</dbReference>
<evidence type="ECO:0000256" key="1">
    <source>
        <dbReference type="ARBA" id="ARBA00022490"/>
    </source>
</evidence>
<organism evidence="3 4">
    <name type="scientific">Caenorhabditis auriculariae</name>
    <dbReference type="NCBI Taxonomy" id="2777116"/>
    <lineage>
        <taxon>Eukaryota</taxon>
        <taxon>Metazoa</taxon>
        <taxon>Ecdysozoa</taxon>
        <taxon>Nematoda</taxon>
        <taxon>Chromadorea</taxon>
        <taxon>Rhabditida</taxon>
        <taxon>Rhabditina</taxon>
        <taxon>Rhabditomorpha</taxon>
        <taxon>Rhabditoidea</taxon>
        <taxon>Rhabditidae</taxon>
        <taxon>Peloderinae</taxon>
        <taxon>Caenorhabditis</taxon>
    </lineage>
</organism>
<dbReference type="AlphaFoldDB" id="A0A8S1HE77"/>
<evidence type="ECO:0008006" key="5">
    <source>
        <dbReference type="Google" id="ProtNLM"/>
    </source>
</evidence>
<accession>A0A8S1HE77</accession>
<dbReference type="FunFam" id="2.60.120.10:FF:000149">
    <property type="entry name" value="1,2-dihydroxy-3-keto-5-methylthiopentene dioxygenase homolog"/>
    <property type="match status" value="1"/>
</dbReference>
<name>A0A8S1HE77_9PELO</name>
<dbReference type="SUPFAM" id="SSF51182">
    <property type="entry name" value="RmlC-like cupins"/>
    <property type="match status" value="1"/>
</dbReference>
<dbReference type="OrthoDB" id="1867259at2759"/>
<comment type="caution">
    <text evidence="3">The sequence shown here is derived from an EMBL/GenBank/DDBJ whole genome shotgun (WGS) entry which is preliminary data.</text>
</comment>
<dbReference type="CDD" id="cd02232">
    <property type="entry name" value="cupin_ARD"/>
    <property type="match status" value="1"/>
</dbReference>
<evidence type="ECO:0000313" key="3">
    <source>
        <dbReference type="EMBL" id="CAD6192578.1"/>
    </source>
</evidence>
<dbReference type="GO" id="GO:0010309">
    <property type="term" value="F:acireductone dioxygenase [iron(II)-requiring] activity"/>
    <property type="evidence" value="ECO:0007669"/>
    <property type="project" value="InterPro"/>
</dbReference>
<keyword evidence="2" id="KW-0539">Nucleus</keyword>
<dbReference type="InterPro" id="IPR004313">
    <property type="entry name" value="ARD"/>
</dbReference>
<keyword evidence="4" id="KW-1185">Reference proteome</keyword>
<dbReference type="Pfam" id="PF03079">
    <property type="entry name" value="ARD"/>
    <property type="match status" value="1"/>
</dbReference>
<protein>
    <recommendedName>
        <fullName evidence="5">ARD</fullName>
    </recommendedName>
</protein>
<keyword evidence="1" id="KW-0963">Cytoplasm</keyword>
<evidence type="ECO:0000256" key="2">
    <source>
        <dbReference type="ARBA" id="ARBA00023242"/>
    </source>
</evidence>
<reference evidence="3" key="1">
    <citation type="submission" date="2020-10" db="EMBL/GenBank/DDBJ databases">
        <authorList>
            <person name="Kikuchi T."/>
        </authorList>
    </citation>
    <scope>NUCLEOTIDE SEQUENCE</scope>
    <source>
        <strain evidence="3">NKZ352</strain>
    </source>
</reference>
<dbReference type="Proteomes" id="UP000835052">
    <property type="component" value="Unassembled WGS sequence"/>
</dbReference>
<evidence type="ECO:0000313" key="4">
    <source>
        <dbReference type="Proteomes" id="UP000835052"/>
    </source>
</evidence>
<dbReference type="PANTHER" id="PTHR23418">
    <property type="entry name" value="ACIREDUCTONE DIOXYGENASE"/>
    <property type="match status" value="1"/>
</dbReference>